<dbReference type="GO" id="GO:0016791">
    <property type="term" value="F:phosphatase activity"/>
    <property type="evidence" value="ECO:0007669"/>
    <property type="project" value="TreeGrafter"/>
</dbReference>
<protein>
    <submittedName>
        <fullName evidence="2">Uncharacterized protein</fullName>
    </submittedName>
</protein>
<evidence type="ECO:0000256" key="1">
    <source>
        <dbReference type="SAM" id="MobiDB-lite"/>
    </source>
</evidence>
<dbReference type="Proteomes" id="UP000591131">
    <property type="component" value="Unassembled WGS sequence"/>
</dbReference>
<dbReference type="EMBL" id="JAAPAO010000581">
    <property type="protein sequence ID" value="KAF4656719.1"/>
    <property type="molecule type" value="Genomic_DNA"/>
</dbReference>
<dbReference type="InterPro" id="IPR050275">
    <property type="entry name" value="PGM_Phosphatase"/>
</dbReference>
<sequence>MMSKVDHPLSEKGRQQAEKLRKNLASLSEAKQGWAEKLRSPGVLFCSPLTRAVQTAAIALKDIYLAEEHHPIVLLPSAREKKSVLGFDSVGAEVGPEILKKVHREMRNLYGRSGSMLDAFEKKLRFDVEEVAKRWWSRVVDTEEDIHSRLEEFMSQLISVPEDALVVVGHSHFFRDVFAKYMSQEYKSEQPGWTYELTRKVLPNCGVAMVTLNLVEGVINEPHITQVDLLFGAKLVLSGSTSSDCGQQQQQQGSKKRGRGGGRSDKTTQRNAKRKKQQNDVKSSSSSDNGADRNVFDGAAAMAEERTKHAPTTNNYTSM</sequence>
<accession>A0A7J6LBY9</accession>
<gene>
    <name evidence="2" type="ORF">FOL47_008801</name>
</gene>
<dbReference type="AlphaFoldDB" id="A0A7J6LBY9"/>
<reference evidence="2 3" key="1">
    <citation type="submission" date="2020-04" db="EMBL/GenBank/DDBJ databases">
        <title>Perkinsus chesapeaki whole genome sequence.</title>
        <authorList>
            <person name="Bogema D.R."/>
        </authorList>
    </citation>
    <scope>NUCLEOTIDE SEQUENCE [LARGE SCALE GENOMIC DNA]</scope>
    <source>
        <strain evidence="2">ATCC PRA-425</strain>
    </source>
</reference>
<feature type="compositionally biased region" description="Polar residues" evidence="1">
    <location>
        <begin position="280"/>
        <end position="289"/>
    </location>
</feature>
<dbReference type="InterPro" id="IPR029033">
    <property type="entry name" value="His_PPase_superfam"/>
</dbReference>
<feature type="region of interest" description="Disordered" evidence="1">
    <location>
        <begin position="1"/>
        <end position="20"/>
    </location>
</feature>
<feature type="compositionally biased region" description="Low complexity" evidence="1">
    <location>
        <begin position="241"/>
        <end position="253"/>
    </location>
</feature>
<evidence type="ECO:0000313" key="2">
    <source>
        <dbReference type="EMBL" id="KAF4656719.1"/>
    </source>
</evidence>
<organism evidence="2 3">
    <name type="scientific">Perkinsus chesapeaki</name>
    <name type="common">Clam parasite</name>
    <name type="synonym">Perkinsus andrewsi</name>
    <dbReference type="NCBI Taxonomy" id="330153"/>
    <lineage>
        <taxon>Eukaryota</taxon>
        <taxon>Sar</taxon>
        <taxon>Alveolata</taxon>
        <taxon>Perkinsozoa</taxon>
        <taxon>Perkinsea</taxon>
        <taxon>Perkinsida</taxon>
        <taxon>Perkinsidae</taxon>
        <taxon>Perkinsus</taxon>
    </lineage>
</organism>
<comment type="caution">
    <text evidence="2">The sequence shown here is derived from an EMBL/GenBank/DDBJ whole genome shotgun (WGS) entry which is preliminary data.</text>
</comment>
<dbReference type="Pfam" id="PF00300">
    <property type="entry name" value="His_Phos_1"/>
    <property type="match status" value="1"/>
</dbReference>
<feature type="region of interest" description="Disordered" evidence="1">
    <location>
        <begin position="241"/>
        <end position="319"/>
    </location>
</feature>
<dbReference type="OrthoDB" id="428841at2759"/>
<dbReference type="GO" id="GO:0005829">
    <property type="term" value="C:cytosol"/>
    <property type="evidence" value="ECO:0007669"/>
    <property type="project" value="TreeGrafter"/>
</dbReference>
<dbReference type="SUPFAM" id="SSF53254">
    <property type="entry name" value="Phosphoglycerate mutase-like"/>
    <property type="match status" value="1"/>
</dbReference>
<name>A0A7J6LBY9_PERCH</name>
<proteinExistence type="predicted"/>
<dbReference type="PANTHER" id="PTHR48100:SF33">
    <property type="entry name" value="PEPTIDASE S54 RHOMBOID DOMAIN-CONTAINING PROTEIN"/>
    <property type="match status" value="1"/>
</dbReference>
<dbReference type="Gene3D" id="3.40.50.1240">
    <property type="entry name" value="Phosphoglycerate mutase-like"/>
    <property type="match status" value="1"/>
</dbReference>
<evidence type="ECO:0000313" key="3">
    <source>
        <dbReference type="Proteomes" id="UP000591131"/>
    </source>
</evidence>
<keyword evidence="3" id="KW-1185">Reference proteome</keyword>
<feature type="compositionally biased region" description="Polar residues" evidence="1">
    <location>
        <begin position="310"/>
        <end position="319"/>
    </location>
</feature>
<dbReference type="PANTHER" id="PTHR48100">
    <property type="entry name" value="BROAD-SPECIFICITY PHOSPHATASE YOR283W-RELATED"/>
    <property type="match status" value="1"/>
</dbReference>
<dbReference type="CDD" id="cd07067">
    <property type="entry name" value="HP_PGM_like"/>
    <property type="match status" value="1"/>
</dbReference>
<dbReference type="InterPro" id="IPR013078">
    <property type="entry name" value="His_Pase_superF_clade-1"/>
</dbReference>